<dbReference type="EMBL" id="KQ981820">
    <property type="protein sequence ID" value="KYN35262.1"/>
    <property type="molecule type" value="Genomic_DNA"/>
</dbReference>
<evidence type="ECO:0000313" key="1">
    <source>
        <dbReference type="EMBL" id="KYN35262.1"/>
    </source>
</evidence>
<reference evidence="1 2" key="1">
    <citation type="submission" date="2016-03" db="EMBL/GenBank/DDBJ databases">
        <title>Trachymyrmex septentrionalis WGS genome.</title>
        <authorList>
            <person name="Nygaard S."/>
            <person name="Hu H."/>
            <person name="Boomsma J."/>
            <person name="Zhang G."/>
        </authorList>
    </citation>
    <scope>NUCLEOTIDE SEQUENCE [LARGE SCALE GENOMIC DNA]</scope>
    <source>
        <strain evidence="1">Tsep2-gDNA-1</strain>
        <tissue evidence="1">Whole body</tissue>
    </source>
</reference>
<sequence>RIFVTRRIHGGIFPRMPVIRLDPTEESVSSCEFLTRYERATSYDIRTIYMGRGGGVGTCIPYTQIERERERGGERERERETLIFIVPYAGRPAKTPGDSQS</sequence>
<organism evidence="1 2">
    <name type="scientific">Trachymyrmex septentrionalis</name>
    <dbReference type="NCBI Taxonomy" id="34720"/>
    <lineage>
        <taxon>Eukaryota</taxon>
        <taxon>Metazoa</taxon>
        <taxon>Ecdysozoa</taxon>
        <taxon>Arthropoda</taxon>
        <taxon>Hexapoda</taxon>
        <taxon>Insecta</taxon>
        <taxon>Pterygota</taxon>
        <taxon>Neoptera</taxon>
        <taxon>Endopterygota</taxon>
        <taxon>Hymenoptera</taxon>
        <taxon>Apocrita</taxon>
        <taxon>Aculeata</taxon>
        <taxon>Formicoidea</taxon>
        <taxon>Formicidae</taxon>
        <taxon>Myrmicinae</taxon>
        <taxon>Trachymyrmex</taxon>
    </lineage>
</organism>
<dbReference type="Proteomes" id="UP000078541">
    <property type="component" value="Unassembled WGS sequence"/>
</dbReference>
<keyword evidence="2" id="KW-1185">Reference proteome</keyword>
<feature type="non-terminal residue" evidence="1">
    <location>
        <position position="1"/>
    </location>
</feature>
<evidence type="ECO:0000313" key="2">
    <source>
        <dbReference type="Proteomes" id="UP000078541"/>
    </source>
</evidence>
<proteinExistence type="predicted"/>
<name>A0A195F514_9HYME</name>
<dbReference type="AlphaFoldDB" id="A0A195F514"/>
<accession>A0A195F514</accession>
<gene>
    <name evidence="1" type="ORF">ALC56_10437</name>
</gene>
<protein>
    <submittedName>
        <fullName evidence="1">Uncharacterized protein</fullName>
    </submittedName>
</protein>